<name>A0ABN8IT07_9NEOP</name>
<dbReference type="InterPro" id="IPR001995">
    <property type="entry name" value="Peptidase_A2_cat"/>
</dbReference>
<protein>
    <recommendedName>
        <fullName evidence="2">Peptidase A2 domain-containing protein</fullName>
    </recommendedName>
</protein>
<dbReference type="PANTHER" id="PTHR47331">
    <property type="entry name" value="PHD-TYPE DOMAIN-CONTAINING PROTEIN"/>
    <property type="match status" value="1"/>
</dbReference>
<evidence type="ECO:0000313" key="3">
    <source>
        <dbReference type="EMBL" id="CAH2060671.1"/>
    </source>
</evidence>
<dbReference type="PANTHER" id="PTHR47331:SF5">
    <property type="entry name" value="RIBONUCLEASE H"/>
    <property type="match status" value="1"/>
</dbReference>
<dbReference type="PROSITE" id="PS50175">
    <property type="entry name" value="ASP_PROT_RETROV"/>
    <property type="match status" value="1"/>
</dbReference>
<dbReference type="Gene3D" id="2.40.70.10">
    <property type="entry name" value="Acid Proteases"/>
    <property type="match status" value="1"/>
</dbReference>
<organism evidence="3 4">
    <name type="scientific">Iphiclides podalirius</name>
    <name type="common">scarce swallowtail</name>
    <dbReference type="NCBI Taxonomy" id="110791"/>
    <lineage>
        <taxon>Eukaryota</taxon>
        <taxon>Metazoa</taxon>
        <taxon>Ecdysozoa</taxon>
        <taxon>Arthropoda</taxon>
        <taxon>Hexapoda</taxon>
        <taxon>Insecta</taxon>
        <taxon>Pterygota</taxon>
        <taxon>Neoptera</taxon>
        <taxon>Endopterygota</taxon>
        <taxon>Lepidoptera</taxon>
        <taxon>Glossata</taxon>
        <taxon>Ditrysia</taxon>
        <taxon>Papilionoidea</taxon>
        <taxon>Papilionidae</taxon>
        <taxon>Papilioninae</taxon>
        <taxon>Iphiclides</taxon>
    </lineage>
</organism>
<reference evidence="3" key="1">
    <citation type="submission" date="2022-03" db="EMBL/GenBank/DDBJ databases">
        <authorList>
            <person name="Martin H S."/>
        </authorList>
    </citation>
    <scope>NUCLEOTIDE SEQUENCE</scope>
</reference>
<evidence type="ECO:0000259" key="2">
    <source>
        <dbReference type="PROSITE" id="PS50175"/>
    </source>
</evidence>
<keyword evidence="4" id="KW-1185">Reference proteome</keyword>
<dbReference type="EMBL" id="OW152839">
    <property type="protein sequence ID" value="CAH2060671.1"/>
    <property type="molecule type" value="Genomic_DNA"/>
</dbReference>
<sequence length="345" mass="38002">MRSTGVAVKVNSTCGRGQRGLLYTCAKVCVYQLQSIEESEARSGRQVGISDVIAVRHNLFAWSTRKRKENLQQRRHHTSLTCDVILRSSVVCKQKLCRICKHKHHSLLHPKPTSEVQNIVSPKPDLAVEVKSTMSNVKASLEEPKRVSNIVASFSQQTVPNQILLATAIVKAEARNGEAHLLRALLDQGSQASFVTESTAQSLGLRKIARRSHISGVGGDKRSLTSRHIVMMKIQSRCDPSFQIQVRAHVLGSITSLLPSAKIASVDWPELANITLADPQFHTPNKIDILFGADVYGQIIKEGLIKGPNGTPTVQCTALGWIISVPHIELIMINLFRHIVITMLS</sequence>
<gene>
    <name evidence="3" type="ORF">IPOD504_LOCUS11141</name>
</gene>
<evidence type="ECO:0000313" key="4">
    <source>
        <dbReference type="Proteomes" id="UP000837857"/>
    </source>
</evidence>
<dbReference type="Proteomes" id="UP000837857">
    <property type="component" value="Chromosome 27"/>
</dbReference>
<feature type="domain" description="Peptidase A2" evidence="2">
    <location>
        <begin position="182"/>
        <end position="219"/>
    </location>
</feature>
<evidence type="ECO:0000256" key="1">
    <source>
        <dbReference type="ARBA" id="ARBA00022801"/>
    </source>
</evidence>
<dbReference type="InterPro" id="IPR021109">
    <property type="entry name" value="Peptidase_aspartic_dom_sf"/>
</dbReference>
<feature type="non-terminal residue" evidence="3">
    <location>
        <position position="1"/>
    </location>
</feature>
<proteinExistence type="predicted"/>
<keyword evidence="1" id="KW-0378">Hydrolase</keyword>
<accession>A0ABN8IT07</accession>